<dbReference type="GO" id="GO:0007131">
    <property type="term" value="P:reciprocal meiotic recombination"/>
    <property type="evidence" value="ECO:0007669"/>
    <property type="project" value="InterPro"/>
</dbReference>
<keyword evidence="3 6" id="KW-0175">Coiled coil</keyword>
<dbReference type="InterPro" id="IPR040453">
    <property type="entry name" value="Mnd1_HTH"/>
</dbReference>
<dbReference type="EMBL" id="JANBPT010000416">
    <property type="protein sequence ID" value="KAJ1921493.1"/>
    <property type="molecule type" value="Genomic_DNA"/>
</dbReference>
<feature type="domain" description="Leucine zipper with capping helix" evidence="8">
    <location>
        <begin position="147"/>
        <end position="199"/>
    </location>
</feature>
<dbReference type="Proteomes" id="UP001150569">
    <property type="component" value="Unassembled WGS sequence"/>
</dbReference>
<evidence type="ECO:0000256" key="1">
    <source>
        <dbReference type="ARBA" id="ARBA00004123"/>
    </source>
</evidence>
<gene>
    <name evidence="9" type="primary">MND1_1</name>
    <name evidence="9" type="ORF">IWQ60_006736</name>
</gene>
<evidence type="ECO:0000259" key="7">
    <source>
        <dbReference type="Pfam" id="PF03962"/>
    </source>
</evidence>
<evidence type="ECO:0000256" key="2">
    <source>
        <dbReference type="ARBA" id="ARBA00005981"/>
    </source>
</evidence>
<proteinExistence type="inferred from homology"/>
<evidence type="ECO:0000256" key="6">
    <source>
        <dbReference type="SAM" id="Coils"/>
    </source>
</evidence>
<dbReference type="AlphaFoldDB" id="A0A9W8A8Q9"/>
<dbReference type="InterPro" id="IPR005647">
    <property type="entry name" value="Mnd1"/>
</dbReference>
<dbReference type="Pfam" id="PF03962">
    <property type="entry name" value="Mnd1"/>
    <property type="match status" value="1"/>
</dbReference>
<protein>
    <recommendedName>
        <fullName evidence="5">Meiotic nuclear division protein 1</fullName>
    </recommendedName>
</protein>
<comment type="function">
    <text evidence="5">Required for proper homologous chromosome pairing and efficient cross-over and intragenic recombination during meiosis.</text>
</comment>
<evidence type="ECO:0000256" key="4">
    <source>
        <dbReference type="ARBA" id="ARBA00023242"/>
    </source>
</evidence>
<accession>A0A9W8A8Q9</accession>
<evidence type="ECO:0000313" key="9">
    <source>
        <dbReference type="EMBL" id="KAJ1921493.1"/>
    </source>
</evidence>
<dbReference type="InterPro" id="IPR040661">
    <property type="entry name" value="LZ3wCH"/>
</dbReference>
<sequence length="200" mass="22884">MEDLFYETKDFFQLKELEKMAPKQKGIGKDQLARIKIAKASVKDVLQGLVDDNIVKCEKIGTSNYFWSFPSAALNSRKRKVDDLEAELEQLTKRNEDIKKSIATAQDGREDTDSRTELLATLAELEQRNEEDKLELQKFRECDPVLLQAKDKASVVAKDAANRWTDNIFTVQAYCRDKFMMSGADFNSNFGLPEDFDNIP</sequence>
<dbReference type="OrthoDB" id="273345at2759"/>
<evidence type="ECO:0000256" key="5">
    <source>
        <dbReference type="PIRNR" id="PIRNR026991"/>
    </source>
</evidence>
<evidence type="ECO:0000259" key="8">
    <source>
        <dbReference type="Pfam" id="PF18517"/>
    </source>
</evidence>
<feature type="domain" description="Mnd1 HTH" evidence="7">
    <location>
        <begin position="1"/>
        <end position="70"/>
    </location>
</feature>
<feature type="coiled-coil region" evidence="6">
    <location>
        <begin position="74"/>
        <end position="142"/>
    </location>
</feature>
<comment type="caution">
    <text evidence="9">The sequence shown here is derived from an EMBL/GenBank/DDBJ whole genome shotgun (WGS) entry which is preliminary data.</text>
</comment>
<name>A0A9W8A8Q9_9FUNG</name>
<organism evidence="9 10">
    <name type="scientific">Tieghemiomyces parasiticus</name>
    <dbReference type="NCBI Taxonomy" id="78921"/>
    <lineage>
        <taxon>Eukaryota</taxon>
        <taxon>Fungi</taxon>
        <taxon>Fungi incertae sedis</taxon>
        <taxon>Zoopagomycota</taxon>
        <taxon>Kickxellomycotina</taxon>
        <taxon>Dimargaritomycetes</taxon>
        <taxon>Dimargaritales</taxon>
        <taxon>Dimargaritaceae</taxon>
        <taxon>Tieghemiomyces</taxon>
    </lineage>
</organism>
<keyword evidence="10" id="KW-1185">Reference proteome</keyword>
<dbReference type="GO" id="GO:0005634">
    <property type="term" value="C:nucleus"/>
    <property type="evidence" value="ECO:0007669"/>
    <property type="project" value="UniProtKB-SubCell"/>
</dbReference>
<comment type="similarity">
    <text evidence="2 5">Belongs to the MND1 family.</text>
</comment>
<comment type="subcellular location">
    <subcellularLocation>
        <location evidence="1 5">Nucleus</location>
    </subcellularLocation>
</comment>
<dbReference type="GO" id="GO:0003690">
    <property type="term" value="F:double-stranded DNA binding"/>
    <property type="evidence" value="ECO:0007669"/>
    <property type="project" value="InterPro"/>
</dbReference>
<evidence type="ECO:0000313" key="10">
    <source>
        <dbReference type="Proteomes" id="UP001150569"/>
    </source>
</evidence>
<evidence type="ECO:0000256" key="3">
    <source>
        <dbReference type="ARBA" id="ARBA00023054"/>
    </source>
</evidence>
<dbReference type="PIRSF" id="PIRSF026991">
    <property type="entry name" value="Mnd1"/>
    <property type="match status" value="1"/>
</dbReference>
<reference evidence="9" key="1">
    <citation type="submission" date="2022-07" db="EMBL/GenBank/DDBJ databases">
        <title>Phylogenomic reconstructions and comparative analyses of Kickxellomycotina fungi.</title>
        <authorList>
            <person name="Reynolds N.K."/>
            <person name="Stajich J.E."/>
            <person name="Barry K."/>
            <person name="Grigoriev I.V."/>
            <person name="Crous P."/>
            <person name="Smith M.E."/>
        </authorList>
    </citation>
    <scope>NUCLEOTIDE SEQUENCE</scope>
    <source>
        <strain evidence="9">RSA 861</strain>
    </source>
</reference>
<dbReference type="Pfam" id="PF18517">
    <property type="entry name" value="LZ3wCH"/>
    <property type="match status" value="1"/>
</dbReference>
<keyword evidence="4 5" id="KW-0539">Nucleus</keyword>